<dbReference type="InterPro" id="IPR050134">
    <property type="entry name" value="NAD-dep_sirtuin_deacylases"/>
</dbReference>
<dbReference type="NCBIfam" id="NF003738">
    <property type="entry name" value="PRK05333.1"/>
    <property type="match status" value="1"/>
</dbReference>
<evidence type="ECO:0000313" key="2">
    <source>
        <dbReference type="EMBL" id="WGW13728.1"/>
    </source>
</evidence>
<organism evidence="2 3">
    <name type="scientific">Saxibacter everestensis</name>
    <dbReference type="NCBI Taxonomy" id="2909229"/>
    <lineage>
        <taxon>Bacteria</taxon>
        <taxon>Bacillati</taxon>
        <taxon>Actinomycetota</taxon>
        <taxon>Actinomycetes</taxon>
        <taxon>Micrococcales</taxon>
        <taxon>Brevibacteriaceae</taxon>
        <taxon>Saxibacter</taxon>
    </lineage>
</organism>
<dbReference type="PANTHER" id="PTHR11085">
    <property type="entry name" value="NAD-DEPENDENT PROTEIN DEACYLASE SIRTUIN-5, MITOCHONDRIAL-RELATED"/>
    <property type="match status" value="1"/>
</dbReference>
<dbReference type="Gene3D" id="3.30.1600.10">
    <property type="entry name" value="SIR2/SIRT2 'Small Domain"/>
    <property type="match status" value="1"/>
</dbReference>
<dbReference type="SUPFAM" id="SSF52467">
    <property type="entry name" value="DHS-like NAD/FAD-binding domain"/>
    <property type="match status" value="1"/>
</dbReference>
<dbReference type="RefSeq" id="WP_349640551.1">
    <property type="nucleotide sequence ID" value="NZ_CP090958.1"/>
</dbReference>
<dbReference type="Pfam" id="PF02146">
    <property type="entry name" value="SIR2"/>
    <property type="match status" value="1"/>
</dbReference>
<gene>
    <name evidence="2" type="ORF">LWF01_08230</name>
</gene>
<accession>A0ABY8QXV1</accession>
<proteinExistence type="predicted"/>
<protein>
    <submittedName>
        <fullName evidence="2">NAD-dependent protein deacetylase</fullName>
    </submittedName>
</protein>
<evidence type="ECO:0000313" key="3">
    <source>
        <dbReference type="Proteomes" id="UP001209083"/>
    </source>
</evidence>
<name>A0ABY8QXV1_9MICO</name>
<dbReference type="PANTHER" id="PTHR11085:SF10">
    <property type="entry name" value="NAD-DEPENDENT PROTEIN DEACYLASE SIRTUIN-5, MITOCHONDRIAL-RELATED"/>
    <property type="match status" value="1"/>
</dbReference>
<sequence>MPQDAPSATLERAVSLLSAEPIFVLTGAGMSTDSGIPDYRGPDSVPRTPITYSTFLRDESARAHYWARSYVGWASFGTAAPNDGHLALAELQERQQLTGVVTQNVDGLHQRAGTKDVIDLHGRLDRVRCLNCENYFDRHEVSRWLGQANPSFAARLPELQRDAQSAPDGDAEVDKTDEFVVVACPICGGILKPDVVFFGEQVPRERVDACYRQVEAAAAVLVLGSSLTVMSGLRFVRHAARRQLPIVIVNRGKTRADDIAMAQPAMRLHLDSGVSEFLRDYLKLLVTSRS</sequence>
<dbReference type="InterPro" id="IPR029035">
    <property type="entry name" value="DHS-like_NAD/FAD-binding_dom"/>
</dbReference>
<evidence type="ECO:0000256" key="1">
    <source>
        <dbReference type="ARBA" id="ARBA00022679"/>
    </source>
</evidence>
<dbReference type="InterPro" id="IPR003000">
    <property type="entry name" value="Sirtuin"/>
</dbReference>
<dbReference type="EMBL" id="CP090958">
    <property type="protein sequence ID" value="WGW13728.1"/>
    <property type="molecule type" value="Genomic_DNA"/>
</dbReference>
<dbReference type="Proteomes" id="UP001209083">
    <property type="component" value="Chromosome"/>
</dbReference>
<keyword evidence="3" id="KW-1185">Reference proteome</keyword>
<reference evidence="2 3" key="1">
    <citation type="submission" date="2023-05" db="EMBL/GenBank/DDBJ databases">
        <title>Lithophilousrod everest ZFBP1038 complete genpme.</title>
        <authorList>
            <person name="Tian M."/>
        </authorList>
    </citation>
    <scope>NUCLEOTIDE SEQUENCE [LARGE SCALE GENOMIC DNA]</scope>
    <source>
        <strain evidence="2 3">ZFBP1038</strain>
    </source>
</reference>
<dbReference type="InterPro" id="IPR026591">
    <property type="entry name" value="Sirtuin_cat_small_dom_sf"/>
</dbReference>
<keyword evidence="1" id="KW-0808">Transferase</keyword>
<dbReference type="Gene3D" id="3.40.50.1220">
    <property type="entry name" value="TPP-binding domain"/>
    <property type="match status" value="1"/>
</dbReference>